<dbReference type="Proteomes" id="UP000281726">
    <property type="component" value="Unassembled WGS sequence"/>
</dbReference>
<accession>A0A3A9ZLK4</accession>
<dbReference type="AlphaFoldDB" id="A0A3A9ZLK4"/>
<evidence type="ECO:0000313" key="3">
    <source>
        <dbReference type="Proteomes" id="UP000281726"/>
    </source>
</evidence>
<dbReference type="RefSeq" id="WP_120727202.1">
    <property type="nucleotide sequence ID" value="NZ_VLLO01000001.1"/>
</dbReference>
<name>A0A3A9ZLK4_9ACTN</name>
<reference evidence="2 3" key="1">
    <citation type="journal article" date="2004" name="Syst. Appl. Microbiol.">
        <title>Cryptoendolithic actinomycetes from antarctic sandstone rock samples: Micromonospora endolithica sp. nov. and two isolates related to Micromonospora coerulea Jensen 1932.</title>
        <authorList>
            <person name="Hirsch P."/>
            <person name="Mevs U."/>
            <person name="Kroppenstedt R.M."/>
            <person name="Schumann P."/>
            <person name="Stackebrandt E."/>
        </authorList>
    </citation>
    <scope>NUCLEOTIDE SEQUENCE [LARGE SCALE GENOMIC DNA]</scope>
    <source>
        <strain evidence="2 3">JCM 12677</strain>
    </source>
</reference>
<gene>
    <name evidence="2" type="ORF">D7223_09265</name>
</gene>
<dbReference type="CDD" id="cd07043">
    <property type="entry name" value="STAS_anti-anti-sigma_factors"/>
    <property type="match status" value="1"/>
</dbReference>
<dbReference type="PROSITE" id="PS50801">
    <property type="entry name" value="STAS"/>
    <property type="match status" value="1"/>
</dbReference>
<dbReference type="OrthoDB" id="3386179at2"/>
<dbReference type="InterPro" id="IPR036513">
    <property type="entry name" value="STAS_dom_sf"/>
</dbReference>
<feature type="domain" description="STAS" evidence="1">
    <location>
        <begin position="3"/>
        <end position="96"/>
    </location>
</feature>
<dbReference type="Pfam" id="PF13466">
    <property type="entry name" value="STAS_2"/>
    <property type="match status" value="1"/>
</dbReference>
<keyword evidence="3" id="KW-1185">Reference proteome</keyword>
<dbReference type="InterPro" id="IPR058548">
    <property type="entry name" value="MlaB-like_STAS"/>
</dbReference>
<evidence type="ECO:0000313" key="2">
    <source>
        <dbReference type="EMBL" id="RKN48216.1"/>
    </source>
</evidence>
<sequence>MDLTTTTSSEGPLVRLSLTGRLGAATSGLVYDAVLAALRADTVRAVDLDLTGLDRFDAAATSTLVACHRAVHVRGGTLRLVNIPPAVRRQLFTAGLLGLLDSDSNTAQAPPPAPAQPA</sequence>
<dbReference type="EMBL" id="RBAK01000003">
    <property type="protein sequence ID" value="RKN48216.1"/>
    <property type="molecule type" value="Genomic_DNA"/>
</dbReference>
<dbReference type="SUPFAM" id="SSF52091">
    <property type="entry name" value="SpoIIaa-like"/>
    <property type="match status" value="1"/>
</dbReference>
<evidence type="ECO:0000259" key="1">
    <source>
        <dbReference type="PROSITE" id="PS50801"/>
    </source>
</evidence>
<protein>
    <submittedName>
        <fullName evidence="2">Anti-sigma factor antagonist</fullName>
    </submittedName>
</protein>
<organism evidence="2 3">
    <name type="scientific">Micromonospora endolithica</name>
    <dbReference type="NCBI Taxonomy" id="230091"/>
    <lineage>
        <taxon>Bacteria</taxon>
        <taxon>Bacillati</taxon>
        <taxon>Actinomycetota</taxon>
        <taxon>Actinomycetes</taxon>
        <taxon>Micromonosporales</taxon>
        <taxon>Micromonosporaceae</taxon>
        <taxon>Micromonospora</taxon>
    </lineage>
</organism>
<dbReference type="InterPro" id="IPR002645">
    <property type="entry name" value="STAS_dom"/>
</dbReference>
<comment type="caution">
    <text evidence="2">The sequence shown here is derived from an EMBL/GenBank/DDBJ whole genome shotgun (WGS) entry which is preliminary data.</text>
</comment>
<dbReference type="Gene3D" id="3.30.750.24">
    <property type="entry name" value="STAS domain"/>
    <property type="match status" value="1"/>
</dbReference>
<proteinExistence type="predicted"/>